<evidence type="ECO:0000313" key="1">
    <source>
        <dbReference type="Proteomes" id="UP001652625"/>
    </source>
</evidence>
<dbReference type="RefSeq" id="XP_065642517.1">
    <property type="nucleotide sequence ID" value="XM_065786445.1"/>
</dbReference>
<gene>
    <name evidence="2" type="primary">LOC136074142</name>
</gene>
<reference evidence="1" key="1">
    <citation type="submission" date="2025-05" db="UniProtKB">
        <authorList>
            <consortium name="RefSeq"/>
        </authorList>
    </citation>
    <scope>NUCLEOTIDE SEQUENCE [LARGE SCALE GENOMIC DNA]</scope>
</reference>
<reference evidence="2" key="2">
    <citation type="submission" date="2025-08" db="UniProtKB">
        <authorList>
            <consortium name="RefSeq"/>
        </authorList>
    </citation>
    <scope>IDENTIFICATION</scope>
</reference>
<dbReference type="GeneID" id="136074142"/>
<dbReference type="PANTHER" id="PTHR33332">
    <property type="entry name" value="REVERSE TRANSCRIPTASE DOMAIN-CONTAINING PROTEIN"/>
    <property type="match status" value="1"/>
</dbReference>
<keyword evidence="1" id="KW-1185">Reference proteome</keyword>
<protein>
    <submittedName>
        <fullName evidence="2">Uncharacterized protein LOC136074142</fullName>
    </submittedName>
</protein>
<proteinExistence type="predicted"/>
<dbReference type="Proteomes" id="UP001652625">
    <property type="component" value="Chromosome 01"/>
</dbReference>
<organism evidence="1 2">
    <name type="scientific">Hydra vulgaris</name>
    <name type="common">Hydra</name>
    <name type="synonym">Hydra attenuata</name>
    <dbReference type="NCBI Taxonomy" id="6087"/>
    <lineage>
        <taxon>Eukaryota</taxon>
        <taxon>Metazoa</taxon>
        <taxon>Cnidaria</taxon>
        <taxon>Hydrozoa</taxon>
        <taxon>Hydroidolina</taxon>
        <taxon>Anthoathecata</taxon>
        <taxon>Aplanulata</taxon>
        <taxon>Hydridae</taxon>
        <taxon>Hydra</taxon>
    </lineage>
</organism>
<sequence>MFANSNFELISDLISNVDWIQCFSNKNVQEMFDELIFYTEVACYHFTPIKKTFSSLKIRPAWVNARLKFLIRSKQNLRYKNCSCKWKDPVLKTKYKMICKNVADEIKKVRQNFEFNLVKRAIMNPKLLYSYMNNQQAVKDTIKDLPETLKNLTKLYADDTKILNEMLSSASTLSLQSDLDLAFKWTQDQLVKFNISKCMVMYFGRNNKKSSLYINDQKLNITESESYLGIIFSSNLKWKNHVVKCVGKVNQMLGRYRKCFVCLDIRLLRILYVSFVQPLLEFAVQVWSPIRKREIELLERDQHRATQLIPSLKISNYEYRLKALDLTTLTQRRQRGDMIQLFKFFNVFNDLETIKKISIQQTQTRGHSLKYVKEITKQACRENFLFNRSANLWNSLQSELVKAQSVNSFKAGLDCWMSSNQASQLS</sequence>
<evidence type="ECO:0000313" key="2">
    <source>
        <dbReference type="RefSeq" id="XP_065642517.1"/>
    </source>
</evidence>
<name>A0ABM4B156_HYDVU</name>
<accession>A0ABM4B156</accession>